<dbReference type="AlphaFoldDB" id="A0A916XA18"/>
<organism evidence="2 3">
    <name type="scientific">Chelatococcus reniformis</name>
    <dbReference type="NCBI Taxonomy" id="1494448"/>
    <lineage>
        <taxon>Bacteria</taxon>
        <taxon>Pseudomonadati</taxon>
        <taxon>Pseudomonadota</taxon>
        <taxon>Alphaproteobacteria</taxon>
        <taxon>Hyphomicrobiales</taxon>
        <taxon>Chelatococcaceae</taxon>
        <taxon>Chelatococcus</taxon>
    </lineage>
</organism>
<gene>
    <name evidence="2" type="ORF">GCM10010994_16460</name>
</gene>
<accession>A0A916XA18</accession>
<keyword evidence="1" id="KW-0732">Signal</keyword>
<evidence type="ECO:0000313" key="2">
    <source>
        <dbReference type="EMBL" id="GGC58238.1"/>
    </source>
</evidence>
<reference evidence="2" key="2">
    <citation type="submission" date="2020-09" db="EMBL/GenBank/DDBJ databases">
        <authorList>
            <person name="Sun Q."/>
            <person name="Zhou Y."/>
        </authorList>
    </citation>
    <scope>NUCLEOTIDE SEQUENCE</scope>
    <source>
        <strain evidence="2">CGMCC 1.12919</strain>
    </source>
</reference>
<keyword evidence="3" id="KW-1185">Reference proteome</keyword>
<evidence type="ECO:0000256" key="1">
    <source>
        <dbReference type="SAM" id="SignalP"/>
    </source>
</evidence>
<name>A0A916XA18_9HYPH</name>
<dbReference type="EMBL" id="BMGG01000003">
    <property type="protein sequence ID" value="GGC58238.1"/>
    <property type="molecule type" value="Genomic_DNA"/>
</dbReference>
<evidence type="ECO:0000313" key="3">
    <source>
        <dbReference type="Proteomes" id="UP000637002"/>
    </source>
</evidence>
<feature type="chain" id="PRO_5036789338" description="Glycosyl hydrolase" evidence="1">
    <location>
        <begin position="24"/>
        <end position="364"/>
    </location>
</feature>
<protein>
    <recommendedName>
        <fullName evidence="4">Glycosyl hydrolase</fullName>
    </recommendedName>
</protein>
<feature type="signal peptide" evidence="1">
    <location>
        <begin position="1"/>
        <end position="23"/>
    </location>
</feature>
<dbReference type="RefSeq" id="WP_188608692.1">
    <property type="nucleotide sequence ID" value="NZ_BMGG01000003.1"/>
</dbReference>
<sequence length="364" mass="39317">MKQIIGSFGRSAAALFFAFATLALVPSPSYGQKPAQQQVSGSQSAVEFGIALFDPVINAALGPTPRVPDNFTGAFALNHDFEEGRRSEPLFYQQRVGGRWVQLGLVRNDPSLRHAGWRALEWGFNLQRPDGSFDDNPGSVLGTVSIVENGGLGLLAERQLGLKSDGEALLGKLTKSAQYVAALDFRTHKGIRVFSRYTHRYWVTASALGMVAELNDDEVLRAKAYFYARAGGAKQAPDGINPEGGGYDIGYQAVGLISAARFYTVCQDPAMRELVRAMLLKGAAWLAGFVRDDGSIDAGHSTRVLVESNRRGGLKRLPPLQVASALAWSALITGRREFRSAAERIVAAQRIAVDAGGLKREPQP</sequence>
<reference evidence="2" key="1">
    <citation type="journal article" date="2014" name="Int. J. Syst. Evol. Microbiol.">
        <title>Complete genome sequence of Corynebacterium casei LMG S-19264T (=DSM 44701T), isolated from a smear-ripened cheese.</title>
        <authorList>
            <consortium name="US DOE Joint Genome Institute (JGI-PGF)"/>
            <person name="Walter F."/>
            <person name="Albersmeier A."/>
            <person name="Kalinowski J."/>
            <person name="Ruckert C."/>
        </authorList>
    </citation>
    <scope>NUCLEOTIDE SEQUENCE</scope>
    <source>
        <strain evidence="2">CGMCC 1.12919</strain>
    </source>
</reference>
<comment type="caution">
    <text evidence="2">The sequence shown here is derived from an EMBL/GenBank/DDBJ whole genome shotgun (WGS) entry which is preliminary data.</text>
</comment>
<evidence type="ECO:0008006" key="4">
    <source>
        <dbReference type="Google" id="ProtNLM"/>
    </source>
</evidence>
<proteinExistence type="predicted"/>
<dbReference type="Proteomes" id="UP000637002">
    <property type="component" value="Unassembled WGS sequence"/>
</dbReference>